<dbReference type="Gene3D" id="1.10.8.10">
    <property type="entry name" value="DNA helicase RuvA subunit, C-terminal domain"/>
    <property type="match status" value="1"/>
</dbReference>
<evidence type="ECO:0000256" key="3">
    <source>
        <dbReference type="ARBA" id="ARBA00022679"/>
    </source>
</evidence>
<gene>
    <name evidence="7" type="ORF">R3P95_19600</name>
</gene>
<keyword evidence="4" id="KW-0949">S-adenosyl-L-methionine</keyword>
<feature type="domain" description="Methyltransferase small" evidence="6">
    <location>
        <begin position="66"/>
        <end position="170"/>
    </location>
</feature>
<dbReference type="RefSeq" id="WP_317549225.1">
    <property type="nucleotide sequence ID" value="NZ_JAWLKE010000007.1"/>
</dbReference>
<keyword evidence="2" id="KW-0489">Methyltransferase</keyword>
<protein>
    <recommendedName>
        <fullName evidence="1">peptide chain release factor N(5)-glutamine methyltransferase</fullName>
        <ecNumber evidence="1">2.1.1.297</ecNumber>
    </recommendedName>
</protein>
<dbReference type="Proteomes" id="UP001185899">
    <property type="component" value="Unassembled WGS sequence"/>
</dbReference>
<dbReference type="InterPro" id="IPR022446">
    <property type="entry name" value="MeTrfrase_put"/>
</dbReference>
<evidence type="ECO:0000256" key="4">
    <source>
        <dbReference type="ARBA" id="ARBA00022691"/>
    </source>
</evidence>
<sequence length="260" mass="27229">MAELEYDAVVTSLRAAGCVFAEEEAEILAESASTPAQLQEMLTRRIAGEPLEHVVGWVWFCGRRIAVEPGVFVPRRRTEFLVECAAALRPSVLLDLCCGSGAIGLSVGGVMELHAADIDAAAVACARRNLDADGGAVPVGHVHGGDLYDALPPELHGRFDAIVVNAPYVPTGDIGLMPREARIHEPHIALDGGTDGAGIHRRVAVGAPEWLAPGGHLLVETSAALMHSTLQTVVEAGFAASISESEMFDAVVVIGSMGEL</sequence>
<evidence type="ECO:0000259" key="6">
    <source>
        <dbReference type="Pfam" id="PF05175"/>
    </source>
</evidence>
<dbReference type="InterPro" id="IPR050320">
    <property type="entry name" value="N5-glutamine_MTase"/>
</dbReference>
<name>A0ABU4B2Q3_9NOCA</name>
<comment type="catalytic activity">
    <reaction evidence="5">
        <text>L-glutaminyl-[peptide chain release factor] + S-adenosyl-L-methionine = N(5)-methyl-L-glutaminyl-[peptide chain release factor] + S-adenosyl-L-homocysteine + H(+)</text>
        <dbReference type="Rhea" id="RHEA:42896"/>
        <dbReference type="Rhea" id="RHEA-COMP:10271"/>
        <dbReference type="Rhea" id="RHEA-COMP:10272"/>
        <dbReference type="ChEBI" id="CHEBI:15378"/>
        <dbReference type="ChEBI" id="CHEBI:30011"/>
        <dbReference type="ChEBI" id="CHEBI:57856"/>
        <dbReference type="ChEBI" id="CHEBI:59789"/>
        <dbReference type="ChEBI" id="CHEBI:61891"/>
        <dbReference type="EC" id="2.1.1.297"/>
    </reaction>
</comment>
<evidence type="ECO:0000256" key="1">
    <source>
        <dbReference type="ARBA" id="ARBA00012771"/>
    </source>
</evidence>
<evidence type="ECO:0000313" key="8">
    <source>
        <dbReference type="Proteomes" id="UP001185899"/>
    </source>
</evidence>
<keyword evidence="3" id="KW-0808">Transferase</keyword>
<dbReference type="Gene3D" id="3.40.50.150">
    <property type="entry name" value="Vaccinia Virus protein VP39"/>
    <property type="match status" value="1"/>
</dbReference>
<keyword evidence="8" id="KW-1185">Reference proteome</keyword>
<dbReference type="InterPro" id="IPR007848">
    <property type="entry name" value="Small_mtfrase_dom"/>
</dbReference>
<dbReference type="NCBIfam" id="TIGR00536">
    <property type="entry name" value="hemK_fam"/>
    <property type="match status" value="1"/>
</dbReference>
<dbReference type="NCBIfam" id="TIGR03704">
    <property type="entry name" value="PrmC_rel_meth"/>
    <property type="match status" value="1"/>
</dbReference>
<comment type="caution">
    <text evidence="7">The sequence shown here is derived from an EMBL/GenBank/DDBJ whole genome shotgun (WGS) entry which is preliminary data.</text>
</comment>
<dbReference type="PANTHER" id="PTHR18895">
    <property type="entry name" value="HEMK METHYLTRANSFERASE"/>
    <property type="match status" value="1"/>
</dbReference>
<reference evidence="7 8" key="1">
    <citation type="submission" date="2023-10" db="EMBL/GenBank/DDBJ databases">
        <title>Development of a sustainable strategy for remediation of hydrocarbon-contaminated territories based on the waste exchange concept.</title>
        <authorList>
            <person name="Krivoruchko A."/>
        </authorList>
    </citation>
    <scope>NUCLEOTIDE SEQUENCE [LARGE SCALE GENOMIC DNA]</scope>
    <source>
        <strain evidence="7 8">IEGM 1322</strain>
    </source>
</reference>
<proteinExistence type="predicted"/>
<dbReference type="InterPro" id="IPR004556">
    <property type="entry name" value="HemK-like"/>
</dbReference>
<evidence type="ECO:0000256" key="5">
    <source>
        <dbReference type="ARBA" id="ARBA00048391"/>
    </source>
</evidence>
<dbReference type="PANTHER" id="PTHR18895:SF74">
    <property type="entry name" value="MTRF1L RELEASE FACTOR GLUTAMINE METHYLTRANSFERASE"/>
    <property type="match status" value="1"/>
</dbReference>
<organism evidence="7 8">
    <name type="scientific">Rhodococcus cercidiphylli</name>
    <dbReference type="NCBI Taxonomy" id="489916"/>
    <lineage>
        <taxon>Bacteria</taxon>
        <taxon>Bacillati</taxon>
        <taxon>Actinomycetota</taxon>
        <taxon>Actinomycetes</taxon>
        <taxon>Mycobacteriales</taxon>
        <taxon>Nocardiaceae</taxon>
        <taxon>Rhodococcus</taxon>
    </lineage>
</organism>
<evidence type="ECO:0000256" key="2">
    <source>
        <dbReference type="ARBA" id="ARBA00022603"/>
    </source>
</evidence>
<dbReference type="InterPro" id="IPR029063">
    <property type="entry name" value="SAM-dependent_MTases_sf"/>
</dbReference>
<accession>A0ABU4B2Q3</accession>
<dbReference type="EC" id="2.1.1.297" evidence="1"/>
<dbReference type="EMBL" id="JAWLKE010000007">
    <property type="protein sequence ID" value="MDV6232764.1"/>
    <property type="molecule type" value="Genomic_DNA"/>
</dbReference>
<evidence type="ECO:0000313" key="7">
    <source>
        <dbReference type="EMBL" id="MDV6232764.1"/>
    </source>
</evidence>
<dbReference type="SUPFAM" id="SSF53335">
    <property type="entry name" value="S-adenosyl-L-methionine-dependent methyltransferases"/>
    <property type="match status" value="1"/>
</dbReference>
<dbReference type="Pfam" id="PF05175">
    <property type="entry name" value="MTS"/>
    <property type="match status" value="1"/>
</dbReference>